<accession>A0A8J1TWN3</accession>
<evidence type="ECO:0000313" key="1">
    <source>
        <dbReference type="EMBL" id="CAH1797206.1"/>
    </source>
</evidence>
<dbReference type="EMBL" id="CAIIXF020000010">
    <property type="protein sequence ID" value="CAH1797206.1"/>
    <property type="molecule type" value="Genomic_DNA"/>
</dbReference>
<keyword evidence="2" id="KW-1185">Reference proteome</keyword>
<reference evidence="1" key="1">
    <citation type="submission" date="2022-03" db="EMBL/GenBank/DDBJ databases">
        <authorList>
            <person name="Martin C."/>
        </authorList>
    </citation>
    <scope>NUCLEOTIDE SEQUENCE</scope>
</reference>
<name>A0A8J1TWN3_OWEFU</name>
<proteinExistence type="predicted"/>
<dbReference type="Proteomes" id="UP000749559">
    <property type="component" value="Unassembled WGS sequence"/>
</dbReference>
<dbReference type="AlphaFoldDB" id="A0A8J1TWN3"/>
<sequence length="766" mass="85247">MFLYIRVLFVAVIREQHVNAIAQMKLVGIISAGVNDILELYTTGHITDLNRYGIGVSNVNDGSVGEEYTFPEIEIPANRFIYASRQSQTKVKTFLGCFPIYHFHTNVASFTGTEFVELFYNGEIIDVFGSKSGEALSWKYLKGWAMRLNATGPDGPTWTKSNWKVYKEIYRDNSLNHAKGNLPYPIASYYEEDITIENQRQYSCQDQKPVVEFTTTAPNLTTLSIPLHESSGAVSLHLGTTVGTQVTEGNDVLSHSSRVVTVTDDIKSSTTKPDTSSMDITQTETMLKEATAALGTEYMPTASEMVVQRSYLTQAHVKSPFFDQTERRDNEQTGQLSYLSSSPEFIQNEMFTYSSTPVNLRDSMQTSFFLTASSHHPVYPIDGNEVQISNSIMSTKAMDTSQFTTLTIPVIDTTYVQSQIESTSFSESVVESRFVSDTATSTDDILQTSMQAFSETNAAYFTHPLPVAQTLTFGDSISYLSKTSISQENTYFETYNMFVKPTSVQVTPSLAFISPEYSSLTINSPTSVFEHMSVTNENVNPNKATSISELIDAVTKSELAINSVVATSTSETFVEGNSLTTGIYPVGTETQYKQTDDSVSLSYSNPTSTQYFVNNNNPSDMYNDSFTTKVMLTTISTGVPTTPSTSIHNQMDTISTGDTSHRYNYSLDVVLYPKLAKLKAGAFQRAKRIQYEPEEAHGAVGIGSVWLIVLIATICFIFLIDLNTYYTHIKTAIRDIKSFIRYLRNKTYDLNGSRSQVIRLDMSPKL</sequence>
<protein>
    <submittedName>
        <fullName evidence="1">Uncharacterized protein</fullName>
    </submittedName>
</protein>
<comment type="caution">
    <text evidence="1">The sequence shown here is derived from an EMBL/GenBank/DDBJ whole genome shotgun (WGS) entry which is preliminary data.</text>
</comment>
<gene>
    <name evidence="1" type="ORF">OFUS_LOCUS21536</name>
</gene>
<organism evidence="1 2">
    <name type="scientific">Owenia fusiformis</name>
    <name type="common">Polychaete worm</name>
    <dbReference type="NCBI Taxonomy" id="6347"/>
    <lineage>
        <taxon>Eukaryota</taxon>
        <taxon>Metazoa</taxon>
        <taxon>Spiralia</taxon>
        <taxon>Lophotrochozoa</taxon>
        <taxon>Annelida</taxon>
        <taxon>Polychaeta</taxon>
        <taxon>Sedentaria</taxon>
        <taxon>Canalipalpata</taxon>
        <taxon>Sabellida</taxon>
        <taxon>Oweniida</taxon>
        <taxon>Oweniidae</taxon>
        <taxon>Owenia</taxon>
    </lineage>
</organism>
<evidence type="ECO:0000313" key="2">
    <source>
        <dbReference type="Proteomes" id="UP000749559"/>
    </source>
</evidence>